<dbReference type="SUPFAM" id="SSF56317">
    <property type="entry name" value="Carbon-nitrogen hydrolase"/>
    <property type="match status" value="1"/>
</dbReference>
<dbReference type="SUPFAM" id="SSF48452">
    <property type="entry name" value="TPR-like"/>
    <property type="match status" value="1"/>
</dbReference>
<dbReference type="InterPro" id="IPR036526">
    <property type="entry name" value="C-N_Hydrolase_sf"/>
</dbReference>
<dbReference type="InterPro" id="IPR019734">
    <property type="entry name" value="TPR_rpt"/>
</dbReference>
<dbReference type="EMBL" id="LAZR01009945">
    <property type="protein sequence ID" value="KKM69703.1"/>
    <property type="molecule type" value="Genomic_DNA"/>
</dbReference>
<dbReference type="AlphaFoldDB" id="A0A0F9JJC6"/>
<reference evidence="1" key="1">
    <citation type="journal article" date="2015" name="Nature">
        <title>Complex archaea that bridge the gap between prokaryotes and eukaryotes.</title>
        <authorList>
            <person name="Spang A."/>
            <person name="Saw J.H."/>
            <person name="Jorgensen S.L."/>
            <person name="Zaremba-Niedzwiedzka K."/>
            <person name="Martijn J."/>
            <person name="Lind A.E."/>
            <person name="van Eijk R."/>
            <person name="Schleper C."/>
            <person name="Guy L."/>
            <person name="Ettema T.J."/>
        </authorList>
    </citation>
    <scope>NUCLEOTIDE SEQUENCE</scope>
</reference>
<evidence type="ECO:0008006" key="2">
    <source>
        <dbReference type="Google" id="ProtNLM"/>
    </source>
</evidence>
<accession>A0A0F9JJC6</accession>
<dbReference type="PANTHER" id="PTHR10098:SF108">
    <property type="entry name" value="TETRATRICOPEPTIDE REPEAT PROTEIN 28"/>
    <property type="match status" value="1"/>
</dbReference>
<dbReference type="Gene3D" id="1.25.40.10">
    <property type="entry name" value="Tetratricopeptide repeat domain"/>
    <property type="match status" value="1"/>
</dbReference>
<comment type="caution">
    <text evidence="1">The sequence shown here is derived from an EMBL/GenBank/DDBJ whole genome shotgun (WGS) entry which is preliminary data.</text>
</comment>
<dbReference type="Pfam" id="PF13176">
    <property type="entry name" value="TPR_7"/>
    <property type="match status" value="1"/>
</dbReference>
<sequence length="825" mass="96658">MRKVKKNKQSQELEDTDNQILNCFISIKTREFDKVLSITNKILNEKEVHLNLTQKFGARIARTSALMGLKKHDQVNEEIKLSEQIIDQMDIDNKEKPLVKNGIGRLFSIKGAIQSAQGDLEDAVVNYNHSIAIYETLNNKKSLFYQFDAIGWIKRVQGKLDEALNYFHRMLDLAKEIQDERYVARAKHGIAFINFYKGDLDQATEYAQDSLAIYEKLKHFRGLTAVYSVFGSIYRGKGEFDKSLEYYHNVLTIYNEKLDIQKRVEHWYCYAHRNIGWIYYYKNKIIKSIEHLREAVRVHKSLCESNNTIFDYDLIIFYILLINSAIEIKDFKLIENSMEELSKFALRWPWANFFWKLSEAIILKNKQRAKYRFQAQQIFEEILEQKFDFQIEFEIQVNLCDLLLEELKYSGDEEIIIEIQDLLNRISNTANNQRSITTLVTLYSLQAKLALIEGNAELSNELLTKALTIAENKGLELISKKLKVQQNQLFNQLEEWKAFFIQNSKLQEKIEILNLKEYVTEAISEVLEKKFKTEKKYNIFYKDLLKEYPKIQREECRVGIAQIGLSETGDILNEFFELKGSGLLGLKENKIEIVRSIVKNLIERANSNGINILIFPEMTIDLNYDIFLKEISTLAKIYEMYIIPGSYHDQTTKRNLSVVIGPEGVLWEQEKHIPAIIHFAGKKFKETIDTSSLPRKTIVCNTEFGRVAIVICRDFLDMDLRVELKNFEPPVDIIINPAFTPVTADFKAAHFDARRSIYSYCFFANVAEYGESHIYTPEKDRTERVIPIKEEGLIYKDIDLFKLRSERKKWENEQKKERLFIQSTR</sequence>
<dbReference type="Gene3D" id="3.60.110.10">
    <property type="entry name" value="Carbon-nitrogen hydrolase"/>
    <property type="match status" value="1"/>
</dbReference>
<dbReference type="CDD" id="cd07197">
    <property type="entry name" value="nitrilase"/>
    <property type="match status" value="1"/>
</dbReference>
<dbReference type="PANTHER" id="PTHR10098">
    <property type="entry name" value="RAPSYN-RELATED"/>
    <property type="match status" value="1"/>
</dbReference>
<proteinExistence type="predicted"/>
<dbReference type="Pfam" id="PF13424">
    <property type="entry name" value="TPR_12"/>
    <property type="match status" value="1"/>
</dbReference>
<protein>
    <recommendedName>
        <fullName evidence="2">CN hydrolase domain-containing protein</fullName>
    </recommendedName>
</protein>
<organism evidence="1">
    <name type="scientific">marine sediment metagenome</name>
    <dbReference type="NCBI Taxonomy" id="412755"/>
    <lineage>
        <taxon>unclassified sequences</taxon>
        <taxon>metagenomes</taxon>
        <taxon>ecological metagenomes</taxon>
    </lineage>
</organism>
<dbReference type="InterPro" id="IPR011990">
    <property type="entry name" value="TPR-like_helical_dom_sf"/>
</dbReference>
<dbReference type="PROSITE" id="PS50005">
    <property type="entry name" value="TPR"/>
    <property type="match status" value="1"/>
</dbReference>
<evidence type="ECO:0000313" key="1">
    <source>
        <dbReference type="EMBL" id="KKM69703.1"/>
    </source>
</evidence>
<dbReference type="SMART" id="SM00028">
    <property type="entry name" value="TPR"/>
    <property type="match status" value="6"/>
</dbReference>
<name>A0A0F9JJC6_9ZZZZ</name>
<gene>
    <name evidence="1" type="ORF">LCGC14_1448120</name>
</gene>